<dbReference type="EMBL" id="CP001002">
    <property type="protein sequence ID" value="ACB27994.1"/>
    <property type="molecule type" value="Genomic_DNA"/>
</dbReference>
<evidence type="ECO:0000313" key="2">
    <source>
        <dbReference type="Proteomes" id="UP000006589"/>
    </source>
</evidence>
<evidence type="ECO:0000313" key="1">
    <source>
        <dbReference type="EMBL" id="ACB27994.1"/>
    </source>
</evidence>
<dbReference type="Proteomes" id="UP000006589">
    <property type="component" value="Plasmid pMRAD01"/>
</dbReference>
<accession>B1M919</accession>
<name>B1M919_METRJ</name>
<gene>
    <name evidence="1" type="ordered locus">Mrad2831_6064</name>
</gene>
<dbReference type="RefSeq" id="WP_012329788.1">
    <property type="nucleotide sequence ID" value="NC_010510.1"/>
</dbReference>
<geneLocation type="plasmid" evidence="1 2">
    <name>pMRAD01</name>
</geneLocation>
<dbReference type="AlphaFoldDB" id="B1M919"/>
<reference evidence="1 2" key="1">
    <citation type="submission" date="2008-03" db="EMBL/GenBank/DDBJ databases">
        <title>Complete sequence of plasmid1 of Methylobacterium radiotolerans JCM 2831.</title>
        <authorList>
            <consortium name="US DOE Joint Genome Institute"/>
            <person name="Copeland A."/>
            <person name="Lucas S."/>
            <person name="Lapidus A."/>
            <person name="Glavina del Rio T."/>
            <person name="Dalin E."/>
            <person name="Tice H."/>
            <person name="Bruce D."/>
            <person name="Goodwin L."/>
            <person name="Pitluck S."/>
            <person name="Kiss H."/>
            <person name="Brettin T."/>
            <person name="Detter J.C."/>
            <person name="Han C."/>
            <person name="Kuske C.R."/>
            <person name="Schmutz J."/>
            <person name="Larimer F."/>
            <person name="Land M."/>
            <person name="Hauser L."/>
            <person name="Kyrpides N."/>
            <person name="Mikhailova N."/>
            <person name="Marx C.J."/>
            <person name="Richardson P."/>
        </authorList>
    </citation>
    <scope>NUCLEOTIDE SEQUENCE [LARGE SCALE GENOMIC DNA]</scope>
    <source>
        <strain evidence="2">ATCC 27329 / DSM 1819 / JCM 2831 / NBRC 15690 / NCIMB 10815 / 0-1</strain>
        <plasmid evidence="2">Plasmid pMRAD01</plasmid>
    </source>
</reference>
<protein>
    <submittedName>
        <fullName evidence="1">Uncharacterized protein</fullName>
    </submittedName>
</protein>
<proteinExistence type="predicted"/>
<sequence length="50" mass="5639">MPSLTATSTANRNLLFQIEELRAELASVTCPKERRQIQRELRAAKAQLIA</sequence>
<organism evidence="1 2">
    <name type="scientific">Methylobacterium radiotolerans (strain ATCC 27329 / DSM 1819 / JCM 2831 / NBRC 15690 / NCIMB 10815 / 0-1)</name>
    <dbReference type="NCBI Taxonomy" id="426355"/>
    <lineage>
        <taxon>Bacteria</taxon>
        <taxon>Pseudomonadati</taxon>
        <taxon>Pseudomonadota</taxon>
        <taxon>Alphaproteobacteria</taxon>
        <taxon>Hyphomicrobiales</taxon>
        <taxon>Methylobacteriaceae</taxon>
        <taxon>Methylobacterium</taxon>
    </lineage>
</organism>
<dbReference type="KEGG" id="mrd:Mrad2831_6064"/>
<dbReference type="HOGENOM" id="CLU_211549_0_0_5"/>
<dbReference type="GeneID" id="51929733"/>
<keyword evidence="1" id="KW-0614">Plasmid</keyword>